<reference evidence="12 13" key="1">
    <citation type="submission" date="2024-05" db="EMBL/GenBank/DDBJ databases">
        <authorList>
            <person name="Wallberg A."/>
        </authorList>
    </citation>
    <scope>NUCLEOTIDE SEQUENCE [LARGE SCALE GENOMIC DNA]</scope>
</reference>
<evidence type="ECO:0000256" key="8">
    <source>
        <dbReference type="ARBA" id="ARBA00023163"/>
    </source>
</evidence>
<keyword evidence="3" id="KW-0677">Repeat</keyword>
<evidence type="ECO:0000256" key="6">
    <source>
        <dbReference type="ARBA" id="ARBA00023015"/>
    </source>
</evidence>
<evidence type="ECO:0000256" key="9">
    <source>
        <dbReference type="ARBA" id="ARBA00023242"/>
    </source>
</evidence>
<evidence type="ECO:0000256" key="3">
    <source>
        <dbReference type="ARBA" id="ARBA00022737"/>
    </source>
</evidence>
<feature type="non-terminal residue" evidence="12">
    <location>
        <position position="114"/>
    </location>
</feature>
<feature type="domain" description="C2H2-type" evidence="11">
    <location>
        <begin position="50"/>
        <end position="79"/>
    </location>
</feature>
<dbReference type="SUPFAM" id="SSF57667">
    <property type="entry name" value="beta-beta-alpha zinc fingers"/>
    <property type="match status" value="1"/>
</dbReference>
<dbReference type="AlphaFoldDB" id="A0AAV2S7S3"/>
<dbReference type="InterPro" id="IPR036236">
    <property type="entry name" value="Znf_C2H2_sf"/>
</dbReference>
<evidence type="ECO:0000256" key="7">
    <source>
        <dbReference type="ARBA" id="ARBA00023125"/>
    </source>
</evidence>
<name>A0AAV2S7S3_MEGNR</name>
<evidence type="ECO:0000256" key="1">
    <source>
        <dbReference type="ARBA" id="ARBA00004123"/>
    </source>
</evidence>
<dbReference type="SMART" id="SM00355">
    <property type="entry name" value="ZnF_C2H2"/>
    <property type="match status" value="2"/>
</dbReference>
<dbReference type="PROSITE" id="PS50157">
    <property type="entry name" value="ZINC_FINGER_C2H2_2"/>
    <property type="match status" value="2"/>
</dbReference>
<dbReference type="PANTHER" id="PTHR19818">
    <property type="entry name" value="ZINC FINGER PROTEIN ZIC AND GLI"/>
    <property type="match status" value="1"/>
</dbReference>
<dbReference type="InterPro" id="IPR013087">
    <property type="entry name" value="Znf_C2H2_type"/>
</dbReference>
<dbReference type="GO" id="GO:0000978">
    <property type="term" value="F:RNA polymerase II cis-regulatory region sequence-specific DNA binding"/>
    <property type="evidence" value="ECO:0007669"/>
    <property type="project" value="TreeGrafter"/>
</dbReference>
<proteinExistence type="predicted"/>
<evidence type="ECO:0000256" key="2">
    <source>
        <dbReference type="ARBA" id="ARBA00022723"/>
    </source>
</evidence>
<keyword evidence="13" id="KW-1185">Reference proteome</keyword>
<keyword evidence="2" id="KW-0479">Metal-binding</keyword>
<evidence type="ECO:0000256" key="5">
    <source>
        <dbReference type="ARBA" id="ARBA00022833"/>
    </source>
</evidence>
<dbReference type="GO" id="GO:0000981">
    <property type="term" value="F:DNA-binding transcription factor activity, RNA polymerase II-specific"/>
    <property type="evidence" value="ECO:0007669"/>
    <property type="project" value="TreeGrafter"/>
</dbReference>
<accession>A0AAV2S7S3</accession>
<comment type="caution">
    <text evidence="12">The sequence shown here is derived from an EMBL/GenBank/DDBJ whole genome shotgun (WGS) entry which is preliminary data.</text>
</comment>
<gene>
    <name evidence="12" type="ORF">MNOR_LOCUS32951</name>
</gene>
<dbReference type="Pfam" id="PF00096">
    <property type="entry name" value="zf-C2H2"/>
    <property type="match status" value="2"/>
</dbReference>
<dbReference type="Proteomes" id="UP001497623">
    <property type="component" value="Unassembled WGS sequence"/>
</dbReference>
<evidence type="ECO:0000313" key="12">
    <source>
        <dbReference type="EMBL" id="CAL4163283.1"/>
    </source>
</evidence>
<comment type="subcellular location">
    <subcellularLocation>
        <location evidence="1">Nucleus</location>
    </subcellularLocation>
</comment>
<dbReference type="FunFam" id="3.30.160.60:FF:000064">
    <property type="entry name" value="Early growth response protein 3"/>
    <property type="match status" value="1"/>
</dbReference>
<dbReference type="GO" id="GO:0008270">
    <property type="term" value="F:zinc ion binding"/>
    <property type="evidence" value="ECO:0007669"/>
    <property type="project" value="UniProtKB-KW"/>
</dbReference>
<dbReference type="Gene3D" id="3.30.160.60">
    <property type="entry name" value="Classic Zinc Finger"/>
    <property type="match status" value="3"/>
</dbReference>
<evidence type="ECO:0000256" key="4">
    <source>
        <dbReference type="ARBA" id="ARBA00022771"/>
    </source>
</evidence>
<keyword evidence="7" id="KW-0238">DNA-binding</keyword>
<sequence length="114" mass="13659">MSNRSLFLCRISLLRRFNPSDIIKLQHSNFEIFKNSVMHRRLEVRPQYSLVCARRLCDKAFSHKQVFIKHQRTHTGEKPYQYSQCDKTFSRKSNLISHQRTHTGEKPYQCNLCD</sequence>
<dbReference type="PANTHER" id="PTHR19818:SF157">
    <property type="entry name" value="C2H2-TYPE DOMAIN-CONTAINING PROTEIN"/>
    <property type="match status" value="1"/>
</dbReference>
<keyword evidence="9" id="KW-0539">Nucleus</keyword>
<feature type="domain" description="C2H2-type" evidence="11">
    <location>
        <begin position="80"/>
        <end position="107"/>
    </location>
</feature>
<dbReference type="GO" id="GO:0045944">
    <property type="term" value="P:positive regulation of transcription by RNA polymerase II"/>
    <property type="evidence" value="ECO:0007669"/>
    <property type="project" value="UniProtKB-ARBA"/>
</dbReference>
<evidence type="ECO:0000256" key="10">
    <source>
        <dbReference type="PROSITE-ProRule" id="PRU00042"/>
    </source>
</evidence>
<protein>
    <recommendedName>
        <fullName evidence="11">C2H2-type domain-containing protein</fullName>
    </recommendedName>
</protein>
<dbReference type="EMBL" id="CAXKWB010046089">
    <property type="protein sequence ID" value="CAL4163283.1"/>
    <property type="molecule type" value="Genomic_DNA"/>
</dbReference>
<evidence type="ECO:0000259" key="11">
    <source>
        <dbReference type="PROSITE" id="PS50157"/>
    </source>
</evidence>
<keyword evidence="5" id="KW-0862">Zinc</keyword>
<dbReference type="InterPro" id="IPR050329">
    <property type="entry name" value="GLI_C2H2-zinc-finger"/>
</dbReference>
<dbReference type="GO" id="GO:0005634">
    <property type="term" value="C:nucleus"/>
    <property type="evidence" value="ECO:0007669"/>
    <property type="project" value="UniProtKB-SubCell"/>
</dbReference>
<organism evidence="12 13">
    <name type="scientific">Meganyctiphanes norvegica</name>
    <name type="common">Northern krill</name>
    <name type="synonym">Thysanopoda norvegica</name>
    <dbReference type="NCBI Taxonomy" id="48144"/>
    <lineage>
        <taxon>Eukaryota</taxon>
        <taxon>Metazoa</taxon>
        <taxon>Ecdysozoa</taxon>
        <taxon>Arthropoda</taxon>
        <taxon>Crustacea</taxon>
        <taxon>Multicrustacea</taxon>
        <taxon>Malacostraca</taxon>
        <taxon>Eumalacostraca</taxon>
        <taxon>Eucarida</taxon>
        <taxon>Euphausiacea</taxon>
        <taxon>Euphausiidae</taxon>
        <taxon>Meganyctiphanes</taxon>
    </lineage>
</organism>
<keyword evidence="4 10" id="KW-0863">Zinc-finger</keyword>
<keyword evidence="6" id="KW-0805">Transcription regulation</keyword>
<keyword evidence="8" id="KW-0804">Transcription</keyword>
<evidence type="ECO:0000313" key="13">
    <source>
        <dbReference type="Proteomes" id="UP001497623"/>
    </source>
</evidence>
<dbReference type="PROSITE" id="PS00028">
    <property type="entry name" value="ZINC_FINGER_C2H2_1"/>
    <property type="match status" value="1"/>
</dbReference>